<dbReference type="Proteomes" id="UP000887579">
    <property type="component" value="Unplaced"/>
</dbReference>
<accession>A0AC34GHM6</accession>
<organism evidence="1 2">
    <name type="scientific">Panagrolaimus sp. ES5</name>
    <dbReference type="NCBI Taxonomy" id="591445"/>
    <lineage>
        <taxon>Eukaryota</taxon>
        <taxon>Metazoa</taxon>
        <taxon>Ecdysozoa</taxon>
        <taxon>Nematoda</taxon>
        <taxon>Chromadorea</taxon>
        <taxon>Rhabditida</taxon>
        <taxon>Tylenchina</taxon>
        <taxon>Panagrolaimomorpha</taxon>
        <taxon>Panagrolaimoidea</taxon>
        <taxon>Panagrolaimidae</taxon>
        <taxon>Panagrolaimus</taxon>
    </lineage>
</organism>
<dbReference type="WBParaSite" id="ES5_v2.g29231.t1">
    <property type="protein sequence ID" value="ES5_v2.g29231.t1"/>
    <property type="gene ID" value="ES5_v2.g29231"/>
</dbReference>
<evidence type="ECO:0000313" key="2">
    <source>
        <dbReference type="WBParaSite" id="ES5_v2.g29231.t1"/>
    </source>
</evidence>
<name>A0AC34GHM6_9BILA</name>
<protein>
    <submittedName>
        <fullName evidence="2">Uncharacterized protein</fullName>
    </submittedName>
</protein>
<sequence length="170" mass="18820">MSSEDDASVSTDGDDAIFSEKSDPSDSEDDDGEESTPPRRRKRKLSTDDSFSSDDSYKKKKKRKKAQKKPAKSKSTPRTPKDVKKVVYKEDESESEEDEESEADDADLLEDGDTLMTEVSTMHVDDNNAETIEKVLKHREGIPGAVGPPTTAYNVEEKGDPNKGVEGMEE</sequence>
<evidence type="ECO:0000313" key="1">
    <source>
        <dbReference type="Proteomes" id="UP000887579"/>
    </source>
</evidence>
<proteinExistence type="predicted"/>
<reference evidence="2" key="1">
    <citation type="submission" date="2022-11" db="UniProtKB">
        <authorList>
            <consortium name="WormBaseParasite"/>
        </authorList>
    </citation>
    <scope>IDENTIFICATION</scope>
</reference>